<reference evidence="1" key="2">
    <citation type="journal article" date="2023" name="BMC Genomics">
        <title>Pest status, molecular evolution, and epigenetic factors derived from the genome assembly of Frankliniella fusca, a thysanopteran phytovirus vector.</title>
        <authorList>
            <person name="Catto M.A."/>
            <person name="Labadie P.E."/>
            <person name="Jacobson A.L."/>
            <person name="Kennedy G.G."/>
            <person name="Srinivasan R."/>
            <person name="Hunt B.G."/>
        </authorList>
    </citation>
    <scope>NUCLEOTIDE SEQUENCE</scope>
    <source>
        <strain evidence="1">PL_HMW_Pooled</strain>
    </source>
</reference>
<dbReference type="EMBL" id="JAHWGI010000551">
    <property type="protein sequence ID" value="KAK3916613.1"/>
    <property type="molecule type" value="Genomic_DNA"/>
</dbReference>
<dbReference type="PANTHER" id="PTHR31912">
    <property type="entry name" value="IP13529P"/>
    <property type="match status" value="1"/>
</dbReference>
<keyword evidence="2" id="KW-1185">Reference proteome</keyword>
<name>A0AAE1H913_9NEOP</name>
<proteinExistence type="predicted"/>
<evidence type="ECO:0000313" key="1">
    <source>
        <dbReference type="EMBL" id="KAK3916613.1"/>
    </source>
</evidence>
<organism evidence="1 2">
    <name type="scientific">Frankliniella fusca</name>
    <dbReference type="NCBI Taxonomy" id="407009"/>
    <lineage>
        <taxon>Eukaryota</taxon>
        <taxon>Metazoa</taxon>
        <taxon>Ecdysozoa</taxon>
        <taxon>Arthropoda</taxon>
        <taxon>Hexapoda</taxon>
        <taxon>Insecta</taxon>
        <taxon>Pterygota</taxon>
        <taxon>Neoptera</taxon>
        <taxon>Paraneoptera</taxon>
        <taxon>Thysanoptera</taxon>
        <taxon>Terebrantia</taxon>
        <taxon>Thripoidea</taxon>
        <taxon>Thripidae</taxon>
        <taxon>Frankliniella</taxon>
    </lineage>
</organism>
<gene>
    <name evidence="1" type="ORF">KUF71_000822</name>
</gene>
<dbReference type="AlphaFoldDB" id="A0AAE1H913"/>
<sequence length="846" mass="96287">MEELDAEGLRDHLVQRGIDEVEANILMAPELHQEDLMHPQDLSNEDLLQYPEFYQEHENVIHGERNGAETLLKGEQPGPAHPANVPSAAVDLQKAAELAVLKLRSVNYMTNTAIQETQRLCVGLVQETALQLKRQVQSFLNEGDQSVDRIESLLGHFNISDPFKFLKTKAQQLKIFKEKYGLLEAREINLGPRIEPRQDPSRPTRQVPTQVNHSFQYVSIIDILASVMSDPYLRNLILSDRKSEDGTFRSFCDGSEYESLPEDLKDAIRIVIYIDDLELLQALSAKAGRYKMAGMYFGIQNLPAELNALLTNIFATALAFAEDAKCSAVWEPFIRDMKRLETEGFQIEINGELVTFKAVLIAQIGDSKAAHETLGFVSPSANVFCRICYIKRSEMWEDGTRVGELRSPERHKQDVQCSNNAVLRKLTGVEGPPLLDGLRFFRPVHHSIFDLYHDLQQGVCKMEVKLALREYVCKKKYFTEEVMKSRIQFFEYGLPDVKNKPNPKMTVSYLNNVKSYNLHQTGSQMWCLTRAFGFLFGDLVPAEDNFLKLISLLNQIMTILFSHSSTPAASNDTAEEDEDDPEHEVTLCPEDVFEDVDDDIAIVRVENELDEDIPPVEGTSGSLLKKKSPKVIRMINKHHHMIHYCDMIRKMGNLVLYWCPRYEAKHYFFKLAATVTHNFKNILKTLMEMLQMKTAADKQEPVVSLEIGKRGTELFFVGEAPHSELLIAFGLPATAKVFKVLHVESKGISYRPDLFATLKPQTTTSFPVFGIIKAVYVSCNEEKVYLVTKEWSTQRFESIVCAFQVSPLENGPLKIYLSSEFSSYRLLAPWRKYNSDNIYLAPRTIT</sequence>
<dbReference type="PANTHER" id="PTHR31912:SF34">
    <property type="entry name" value="NOTOCHORD-RELATED PROTEIN"/>
    <property type="match status" value="1"/>
</dbReference>
<dbReference type="Proteomes" id="UP001219518">
    <property type="component" value="Unassembled WGS sequence"/>
</dbReference>
<accession>A0AAE1H913</accession>
<reference evidence="1" key="1">
    <citation type="submission" date="2021-07" db="EMBL/GenBank/DDBJ databases">
        <authorList>
            <person name="Catto M.A."/>
            <person name="Jacobson A."/>
            <person name="Kennedy G."/>
            <person name="Labadie P."/>
            <person name="Hunt B.G."/>
            <person name="Srinivasan R."/>
        </authorList>
    </citation>
    <scope>NUCLEOTIDE SEQUENCE</scope>
    <source>
        <strain evidence="1">PL_HMW_Pooled</strain>
        <tissue evidence="1">Head</tissue>
    </source>
</reference>
<protein>
    <submittedName>
        <fullName evidence="1">Laminin subunit alpha-2</fullName>
    </submittedName>
</protein>
<evidence type="ECO:0000313" key="2">
    <source>
        <dbReference type="Proteomes" id="UP001219518"/>
    </source>
</evidence>
<comment type="caution">
    <text evidence="1">The sequence shown here is derived from an EMBL/GenBank/DDBJ whole genome shotgun (WGS) entry which is preliminary data.</text>
</comment>